<evidence type="ECO:0000256" key="4">
    <source>
        <dbReference type="ARBA" id="ARBA00023136"/>
    </source>
</evidence>
<organism evidence="7 8">
    <name type="scientific">Patella caerulea</name>
    <name type="common">Rayed Mediterranean limpet</name>
    <dbReference type="NCBI Taxonomy" id="87958"/>
    <lineage>
        <taxon>Eukaryota</taxon>
        <taxon>Metazoa</taxon>
        <taxon>Spiralia</taxon>
        <taxon>Lophotrochozoa</taxon>
        <taxon>Mollusca</taxon>
        <taxon>Gastropoda</taxon>
        <taxon>Patellogastropoda</taxon>
        <taxon>Patelloidea</taxon>
        <taxon>Patellidae</taxon>
        <taxon>Patella</taxon>
    </lineage>
</organism>
<dbReference type="InterPro" id="IPR039888">
    <property type="entry name" value="Melted-like"/>
</dbReference>
<keyword evidence="4" id="KW-0472">Membrane</keyword>
<dbReference type="PANTHER" id="PTHR21630:SF10">
    <property type="entry name" value="VENTRICULAR ZONE-EXPRESSED PH DOMAIN-CONTAINING PROTEIN HOMOLOG 1"/>
    <property type="match status" value="1"/>
</dbReference>
<dbReference type="Proteomes" id="UP001347796">
    <property type="component" value="Unassembled WGS sequence"/>
</dbReference>
<keyword evidence="8" id="KW-1185">Reference proteome</keyword>
<dbReference type="SMART" id="SM00233">
    <property type="entry name" value="PH"/>
    <property type="match status" value="1"/>
</dbReference>
<proteinExistence type="inferred from homology"/>
<comment type="caution">
    <text evidence="7">The sequence shown here is derived from an EMBL/GenBank/DDBJ whole genome shotgun (WGS) entry which is preliminary data.</text>
</comment>
<dbReference type="GO" id="GO:0005886">
    <property type="term" value="C:plasma membrane"/>
    <property type="evidence" value="ECO:0007669"/>
    <property type="project" value="UniProtKB-SubCell"/>
</dbReference>
<dbReference type="AlphaFoldDB" id="A0AAN8PAS2"/>
<name>A0AAN8PAS2_PATCE</name>
<gene>
    <name evidence="7" type="ORF">SNE40_013396</name>
</gene>
<dbReference type="InterPro" id="IPR001849">
    <property type="entry name" value="PH_domain"/>
</dbReference>
<sequence length="771" mass="86780">MHPLFSEVLTHKDLSKAGELFTIEDKDIEHDLSEVVDRIYEIADQKGYEDSDNDQSVVEICITRVTTAIRETQSIEEHARALVKLLEMCHRHTLTTSPRDEDPPHAKIASDIMSCLFLHYNKSAVMKLAIPAVVHYLDCDNKELACNVSSYLSLAAIDNADLLAKHMPLLVTSVLTGNYLLSKVLPQIFTQNPDPVIRHIDCLVGTLDKCEVIEQVSLIQLFSLVAKHQPEVLDKHYNKLCEFLSSGLTASTVITIFVDMAKQNPSAFVDRLDDLKKFMDNQPPLTYSVIQIIGAVGTLNETEADRSLKYFSSMLASSEDSAIPMILQDMRAIGLTHPELLTPYMEEVNKLSENASSAVRILVQSMKDDQQKYLTEKEMISVSSQTVTVITVGNPPNATHPSGTVSVKTTVVSPNTADSDLSLPKSVRTSERESERTSSPASTLVSERLSINSNLTTAYLNQNEPVHDGVQHFCEKHFTTIQNYVEKISARIPLPSKCSVVNGKHRRYVKLHFQCASQLDHCLYGKSQFSLDTFHPKIWLHLMFLSIQAQSSSALSQRDNNVTCLKVCWDALKGEKSDGTFLTLVTSAFPSVKDQETLTQELHEARYFDIFEFNALIKQWSCFMCNHPEKVNGLLQDGLPLIAGQLKEKKGKWKFLKRWKTRYFTLSGGQFTYSKSDLRKETLPVSKIQSVKAVRKGIRDIPKAFEIFTEDQTYVFKAKGHQNVEQWVQCLHIAVAHSQNAQTTDTDKKAPDRPRSMVVERPRSLITDTKL</sequence>
<dbReference type="GO" id="GO:0009966">
    <property type="term" value="P:regulation of signal transduction"/>
    <property type="evidence" value="ECO:0007669"/>
    <property type="project" value="TreeGrafter"/>
</dbReference>
<dbReference type="SUPFAM" id="SSF50729">
    <property type="entry name" value="PH domain-like"/>
    <property type="match status" value="1"/>
</dbReference>
<evidence type="ECO:0000259" key="6">
    <source>
        <dbReference type="PROSITE" id="PS50003"/>
    </source>
</evidence>
<evidence type="ECO:0000256" key="2">
    <source>
        <dbReference type="ARBA" id="ARBA00010187"/>
    </source>
</evidence>
<dbReference type="Gene3D" id="1.25.10.10">
    <property type="entry name" value="Leucine-rich Repeat Variant"/>
    <property type="match status" value="1"/>
</dbReference>
<keyword evidence="3" id="KW-1003">Cell membrane</keyword>
<dbReference type="InterPro" id="IPR016024">
    <property type="entry name" value="ARM-type_fold"/>
</dbReference>
<dbReference type="Gene3D" id="2.30.29.30">
    <property type="entry name" value="Pleckstrin-homology domain (PH domain)/Phosphotyrosine-binding domain (PTB)"/>
    <property type="match status" value="1"/>
</dbReference>
<accession>A0AAN8PAS2</accession>
<dbReference type="EMBL" id="JAZGQO010000010">
    <property type="protein sequence ID" value="KAK6174822.1"/>
    <property type="molecule type" value="Genomic_DNA"/>
</dbReference>
<feature type="region of interest" description="Disordered" evidence="5">
    <location>
        <begin position="414"/>
        <end position="445"/>
    </location>
</feature>
<evidence type="ECO:0000256" key="5">
    <source>
        <dbReference type="SAM" id="MobiDB-lite"/>
    </source>
</evidence>
<evidence type="ECO:0000256" key="3">
    <source>
        <dbReference type="ARBA" id="ARBA00022475"/>
    </source>
</evidence>
<dbReference type="GO" id="GO:0010314">
    <property type="term" value="F:phosphatidylinositol-5-phosphate binding"/>
    <property type="evidence" value="ECO:0007669"/>
    <property type="project" value="TreeGrafter"/>
</dbReference>
<comment type="subcellular location">
    <subcellularLocation>
        <location evidence="1">Cell membrane</location>
        <topology evidence="1">Peripheral membrane protein</topology>
        <orientation evidence="1">Cytoplasmic side</orientation>
    </subcellularLocation>
</comment>
<evidence type="ECO:0000313" key="7">
    <source>
        <dbReference type="EMBL" id="KAK6174822.1"/>
    </source>
</evidence>
<dbReference type="InterPro" id="IPR011993">
    <property type="entry name" value="PH-like_dom_sf"/>
</dbReference>
<dbReference type="Pfam" id="PF00169">
    <property type="entry name" value="PH"/>
    <property type="match status" value="1"/>
</dbReference>
<evidence type="ECO:0000256" key="1">
    <source>
        <dbReference type="ARBA" id="ARBA00004413"/>
    </source>
</evidence>
<dbReference type="SUPFAM" id="SSF48371">
    <property type="entry name" value="ARM repeat"/>
    <property type="match status" value="1"/>
</dbReference>
<feature type="domain" description="PH" evidence="6">
    <location>
        <begin position="639"/>
        <end position="736"/>
    </location>
</feature>
<comment type="similarity">
    <text evidence="2">Belongs to the MELT/VEPH family.</text>
</comment>
<dbReference type="InterPro" id="IPR011989">
    <property type="entry name" value="ARM-like"/>
</dbReference>
<dbReference type="PANTHER" id="PTHR21630">
    <property type="entry name" value="VEPH-A/MELTED"/>
    <property type="match status" value="1"/>
</dbReference>
<dbReference type="PROSITE" id="PS50003">
    <property type="entry name" value="PH_DOMAIN"/>
    <property type="match status" value="1"/>
</dbReference>
<evidence type="ECO:0000313" key="8">
    <source>
        <dbReference type="Proteomes" id="UP001347796"/>
    </source>
</evidence>
<reference evidence="7 8" key="1">
    <citation type="submission" date="2024-01" db="EMBL/GenBank/DDBJ databases">
        <title>The genome of the rayed Mediterranean limpet Patella caerulea (Linnaeus, 1758).</title>
        <authorList>
            <person name="Anh-Thu Weber A."/>
            <person name="Halstead-Nussloch G."/>
        </authorList>
    </citation>
    <scope>NUCLEOTIDE SEQUENCE [LARGE SCALE GENOMIC DNA]</scope>
    <source>
        <strain evidence="7">AATW-2023a</strain>
        <tissue evidence="7">Whole specimen</tissue>
    </source>
</reference>
<protein>
    <recommendedName>
        <fullName evidence="6">PH domain-containing protein</fullName>
    </recommendedName>
</protein>